<evidence type="ECO:0000313" key="2">
    <source>
        <dbReference type="Proteomes" id="UP000077881"/>
    </source>
</evidence>
<dbReference type="PANTHER" id="PTHR43611">
    <property type="entry name" value="ALPHA-D-GLUCOSE 1-PHOSPHATE PHOSPHATASE"/>
    <property type="match status" value="1"/>
</dbReference>
<comment type="caution">
    <text evidence="1">The sequence shown here is derived from an EMBL/GenBank/DDBJ whole genome shotgun (WGS) entry which is preliminary data.</text>
</comment>
<dbReference type="PANTHER" id="PTHR43611:SF3">
    <property type="entry name" value="FLAVIN MONONUCLEOTIDE HYDROLASE 1, CHLOROPLATIC"/>
    <property type="match status" value="1"/>
</dbReference>
<proteinExistence type="predicted"/>
<dbReference type="InterPro" id="IPR023214">
    <property type="entry name" value="HAD_sf"/>
</dbReference>
<dbReference type="InterPro" id="IPR023198">
    <property type="entry name" value="PGP-like_dom2"/>
</dbReference>
<dbReference type="Gene3D" id="3.40.50.1000">
    <property type="entry name" value="HAD superfamily/HAD-like"/>
    <property type="match status" value="1"/>
</dbReference>
<dbReference type="EMBL" id="LDJR01000028">
    <property type="protein sequence ID" value="OAK74052.1"/>
    <property type="molecule type" value="Genomic_DNA"/>
</dbReference>
<keyword evidence="2" id="KW-1185">Reference proteome</keyword>
<sequence length="193" mass="22090">MKKPDLILDIAGVLATNFSPLFWHYLSTTYDVQYEELLKFRKGVREKLWTGEMTEQAFWENLQRQVPNLHIEAAKEQLLSMITPLPAVEEIPGWSEIANIHLLSNHRLEWIEHILIPIQEYLTSVTISAAVGACKPGISIYEKTQTYLRNNGILLFVDDQEKNLIGAAELGWDTLLADEQGKWTEKVSSLLNQ</sequence>
<accession>A0A178A1R0</accession>
<dbReference type="Proteomes" id="UP000077881">
    <property type="component" value="Unassembled WGS sequence"/>
</dbReference>
<evidence type="ECO:0008006" key="3">
    <source>
        <dbReference type="Google" id="ProtNLM"/>
    </source>
</evidence>
<gene>
    <name evidence="1" type="ORF">ABB05_05725</name>
</gene>
<dbReference type="PATRIC" id="fig|217031.6.peg.1237"/>
<protein>
    <recommendedName>
        <fullName evidence="3">Haloacid dehalogenase</fullName>
    </recommendedName>
</protein>
<evidence type="ECO:0000313" key="1">
    <source>
        <dbReference type="EMBL" id="OAK74052.1"/>
    </source>
</evidence>
<dbReference type="AlphaFoldDB" id="A0A178A1R0"/>
<dbReference type="SUPFAM" id="SSF56784">
    <property type="entry name" value="HAD-like"/>
    <property type="match status" value="1"/>
</dbReference>
<name>A0A178A1R0_9BACI</name>
<dbReference type="Gene3D" id="1.10.150.240">
    <property type="entry name" value="Putative phosphatase, domain 2"/>
    <property type="match status" value="1"/>
</dbReference>
<dbReference type="InterPro" id="IPR036412">
    <property type="entry name" value="HAD-like_sf"/>
</dbReference>
<organism evidence="1 2">
    <name type="scientific">Lederbergia galactosidilytica</name>
    <dbReference type="NCBI Taxonomy" id="217031"/>
    <lineage>
        <taxon>Bacteria</taxon>
        <taxon>Bacillati</taxon>
        <taxon>Bacillota</taxon>
        <taxon>Bacilli</taxon>
        <taxon>Bacillales</taxon>
        <taxon>Bacillaceae</taxon>
        <taxon>Lederbergia</taxon>
    </lineage>
</organism>
<reference evidence="1 2" key="1">
    <citation type="submission" date="2015-05" db="EMBL/GenBank/DDBJ databases">
        <title>Comparison of genome.</title>
        <authorList>
            <person name="Zheng Z."/>
            <person name="Sun M."/>
        </authorList>
    </citation>
    <scope>NUCLEOTIDE SEQUENCE [LARGE SCALE GENOMIC DNA]</scope>
    <source>
        <strain evidence="1 2">G25-74</strain>
    </source>
</reference>
<dbReference type="STRING" id="217031.ABB05_05725"/>